<evidence type="ECO:0000313" key="8">
    <source>
        <dbReference type="EMBL" id="MCM1983415.1"/>
    </source>
</evidence>
<accession>A0ABD4T4N2</accession>
<feature type="region of interest" description="Disordered" evidence="6">
    <location>
        <begin position="225"/>
        <end position="277"/>
    </location>
</feature>
<evidence type="ECO:0000256" key="6">
    <source>
        <dbReference type="SAM" id="MobiDB-lite"/>
    </source>
</evidence>
<sequence length="327" mass="33921">MAYTVELLALIEAFPDAFLEPEQNPKPSRSLMTREEDLDDHGDLLALIREFPAAFQDPKDVERGQSASAQSASAQSASAQSASVQSPSTQSPSAQSPSAQSPRDKTAIADLTEESAHLAAAPPGYGLALHRQISTLGWGQIEVFLNYGSSGLRSIWMTVGKSGTEVQSLCEAIARLVNLLLEQRVPASEIVRQIRGIRGGDSEGLGPHRFLGLADLIGKVLQEAPQQGPNPLGEVSRGNASNPEASSHPIVDLPPVAGVSAESPVSPPPQVATVPPVSPPTAGDSLGLMLLDNSALASLCPDCGAELQQVNGCSGGACVVCGYSSCS</sequence>
<dbReference type="Pfam" id="PF12637">
    <property type="entry name" value="TSCPD"/>
    <property type="match status" value="1"/>
</dbReference>
<keyword evidence="4" id="KW-0547">Nucleotide-binding</keyword>
<feature type="region of interest" description="Disordered" evidence="6">
    <location>
        <begin position="56"/>
        <end position="105"/>
    </location>
</feature>
<evidence type="ECO:0000256" key="5">
    <source>
        <dbReference type="ARBA" id="ARBA00047754"/>
    </source>
</evidence>
<feature type="compositionally biased region" description="Low complexity" evidence="6">
    <location>
        <begin position="65"/>
        <end position="101"/>
    </location>
</feature>
<dbReference type="AlphaFoldDB" id="A0ABD4T4N2"/>
<evidence type="ECO:0000256" key="2">
    <source>
        <dbReference type="ARBA" id="ARBA00012274"/>
    </source>
</evidence>
<dbReference type="RefSeq" id="WP_166275163.1">
    <property type="nucleotide sequence ID" value="NZ_JTHE03000061.1"/>
</dbReference>
<evidence type="ECO:0000256" key="3">
    <source>
        <dbReference type="ARBA" id="ARBA00022634"/>
    </source>
</evidence>
<comment type="similarity">
    <text evidence="1">Belongs to the ribonucleoside diphosphate reductase class-2 family.</text>
</comment>
<dbReference type="EMBL" id="JTHE03000061">
    <property type="protein sequence ID" value="MCM1983415.1"/>
    <property type="molecule type" value="Genomic_DNA"/>
</dbReference>
<feature type="domain" description="TSCPD" evidence="7">
    <location>
        <begin position="137"/>
        <end position="224"/>
    </location>
</feature>
<organism evidence="8 9">
    <name type="scientific">Lyngbya confervoides BDU141951</name>
    <dbReference type="NCBI Taxonomy" id="1574623"/>
    <lineage>
        <taxon>Bacteria</taxon>
        <taxon>Bacillati</taxon>
        <taxon>Cyanobacteriota</taxon>
        <taxon>Cyanophyceae</taxon>
        <taxon>Oscillatoriophycideae</taxon>
        <taxon>Oscillatoriales</taxon>
        <taxon>Microcoleaceae</taxon>
        <taxon>Lyngbya</taxon>
    </lineage>
</organism>
<keyword evidence="9" id="KW-1185">Reference proteome</keyword>
<evidence type="ECO:0000256" key="4">
    <source>
        <dbReference type="ARBA" id="ARBA00022741"/>
    </source>
</evidence>
<proteinExistence type="inferred from homology"/>
<evidence type="ECO:0000259" key="7">
    <source>
        <dbReference type="Pfam" id="PF12637"/>
    </source>
</evidence>
<reference evidence="8 9" key="1">
    <citation type="journal article" date="2015" name="Genome Announc.">
        <title>Draft Genome Sequence of Filamentous Marine Cyanobacterium Lyngbya confervoides Strain BDU141951.</title>
        <authorList>
            <person name="Chandrababunaidu M.M."/>
            <person name="Sen D."/>
            <person name="Tripathy S."/>
        </authorList>
    </citation>
    <scope>NUCLEOTIDE SEQUENCE [LARGE SCALE GENOMIC DNA]</scope>
    <source>
        <strain evidence="8 9">BDU141951</strain>
    </source>
</reference>
<dbReference type="Proteomes" id="UP000031561">
    <property type="component" value="Unassembled WGS sequence"/>
</dbReference>
<comment type="caution">
    <text evidence="8">The sequence shown here is derived from an EMBL/GenBank/DDBJ whole genome shotgun (WGS) entry which is preliminary data.</text>
</comment>
<dbReference type="GO" id="GO:0004748">
    <property type="term" value="F:ribonucleoside-diphosphate reductase activity, thioredoxin disulfide as acceptor"/>
    <property type="evidence" value="ECO:0007669"/>
    <property type="project" value="UniProtKB-EC"/>
</dbReference>
<keyword evidence="3" id="KW-0237">DNA synthesis</keyword>
<dbReference type="GO" id="GO:0071897">
    <property type="term" value="P:DNA biosynthetic process"/>
    <property type="evidence" value="ECO:0007669"/>
    <property type="project" value="UniProtKB-KW"/>
</dbReference>
<dbReference type="GO" id="GO:0000166">
    <property type="term" value="F:nucleotide binding"/>
    <property type="evidence" value="ECO:0007669"/>
    <property type="project" value="UniProtKB-KW"/>
</dbReference>
<dbReference type="InterPro" id="IPR024434">
    <property type="entry name" value="TSCPD_dom"/>
</dbReference>
<protein>
    <recommendedName>
        <fullName evidence="2">ribonucleoside-diphosphate reductase</fullName>
        <ecNumber evidence="2">1.17.4.1</ecNumber>
    </recommendedName>
</protein>
<gene>
    <name evidence="8" type="ORF">QQ91_0011365</name>
</gene>
<name>A0ABD4T4N2_9CYAN</name>
<evidence type="ECO:0000313" key="9">
    <source>
        <dbReference type="Proteomes" id="UP000031561"/>
    </source>
</evidence>
<comment type="catalytic activity">
    <reaction evidence="5">
        <text>a 2'-deoxyribonucleoside 5'-diphosphate + [thioredoxin]-disulfide + H2O = a ribonucleoside 5'-diphosphate + [thioredoxin]-dithiol</text>
        <dbReference type="Rhea" id="RHEA:23252"/>
        <dbReference type="Rhea" id="RHEA-COMP:10698"/>
        <dbReference type="Rhea" id="RHEA-COMP:10700"/>
        <dbReference type="ChEBI" id="CHEBI:15377"/>
        <dbReference type="ChEBI" id="CHEBI:29950"/>
        <dbReference type="ChEBI" id="CHEBI:50058"/>
        <dbReference type="ChEBI" id="CHEBI:57930"/>
        <dbReference type="ChEBI" id="CHEBI:73316"/>
        <dbReference type="EC" id="1.17.4.1"/>
    </reaction>
</comment>
<evidence type="ECO:0000256" key="1">
    <source>
        <dbReference type="ARBA" id="ARBA00007405"/>
    </source>
</evidence>
<dbReference type="EC" id="1.17.4.1" evidence="2"/>